<organism evidence="1 2">
    <name type="scientific">Flagellimonas ochracea</name>
    <dbReference type="NCBI Taxonomy" id="2696472"/>
    <lineage>
        <taxon>Bacteria</taxon>
        <taxon>Pseudomonadati</taxon>
        <taxon>Bacteroidota</taxon>
        <taxon>Flavobacteriia</taxon>
        <taxon>Flavobacteriales</taxon>
        <taxon>Flavobacteriaceae</taxon>
        <taxon>Flagellimonas</taxon>
    </lineage>
</organism>
<keyword evidence="2" id="KW-1185">Reference proteome</keyword>
<dbReference type="Proteomes" id="UP000667650">
    <property type="component" value="Unassembled WGS sequence"/>
</dbReference>
<name>A0A964WYM2_9FLAO</name>
<evidence type="ECO:0000313" key="2">
    <source>
        <dbReference type="Proteomes" id="UP000667650"/>
    </source>
</evidence>
<comment type="caution">
    <text evidence="1">The sequence shown here is derived from an EMBL/GenBank/DDBJ whole genome shotgun (WGS) entry which is preliminary data.</text>
</comment>
<dbReference type="EMBL" id="JAAABI010000005">
    <property type="protein sequence ID" value="NAY92963.1"/>
    <property type="molecule type" value="Genomic_DNA"/>
</dbReference>
<dbReference type="RefSeq" id="WP_166524373.1">
    <property type="nucleotide sequence ID" value="NZ_JAAABI010000005.1"/>
</dbReference>
<gene>
    <name evidence="1" type="ORF">GTQ34_13650</name>
</gene>
<reference evidence="1" key="1">
    <citation type="submission" date="2020-01" db="EMBL/GenBank/DDBJ databases">
        <title>Muricauda ochracea sp. nov., isolated from a tidal flat of Garorim bay in Korea.</title>
        <authorList>
            <person name="Kim D."/>
            <person name="Yoo Y."/>
            <person name="Kim J.-J."/>
        </authorList>
    </citation>
    <scope>NUCLEOTIDE SEQUENCE</scope>
    <source>
        <strain evidence="1">JGD-17</strain>
    </source>
</reference>
<dbReference type="Pfam" id="PF10899">
    <property type="entry name" value="AbiGi"/>
    <property type="match status" value="1"/>
</dbReference>
<evidence type="ECO:0000313" key="1">
    <source>
        <dbReference type="EMBL" id="NAY92963.1"/>
    </source>
</evidence>
<proteinExistence type="predicted"/>
<protein>
    <recommendedName>
        <fullName evidence="3">Abortive phage resistance protein AbiGi (Putative antitoxin)</fullName>
    </recommendedName>
</protein>
<accession>A0A964WYM2</accession>
<dbReference type="AlphaFoldDB" id="A0A964WYM2"/>
<dbReference type="InterPro" id="IPR021223">
    <property type="entry name" value="AbiGi"/>
</dbReference>
<sequence>MSNISSNSLFHFTPKREYLLNILRQTFVPRYCFEEIQLSDQLKREKFESAIPMVCFCDISLSQISNHIKTYGEYGIGMTKEWGIRNKLNPIIYINPNSNVSESISKLAESVYQALDKYCGEVTKGISDEFMNLSNFLKPYKGNFKRGDKIYKNVRFYNEREWRYVPKIEFDSDVGNYLDKSHYSKPEVLQEENAKLLDYRLGFKPKDIKYIFVKDDNEIHQMMTELRNIKQRFSPKEIDILTSKIITTKQIKEDF</sequence>
<evidence type="ECO:0008006" key="3">
    <source>
        <dbReference type="Google" id="ProtNLM"/>
    </source>
</evidence>